<protein>
    <recommendedName>
        <fullName evidence="2">Nucleotide-diphospho-sugar transferase domain-containing protein</fullName>
    </recommendedName>
</protein>
<comment type="caution">
    <text evidence="3">The sequence shown here is derived from an EMBL/GenBank/DDBJ whole genome shotgun (WGS) entry which is preliminary data.</text>
</comment>
<feature type="compositionally biased region" description="Polar residues" evidence="1">
    <location>
        <begin position="190"/>
        <end position="205"/>
    </location>
</feature>
<dbReference type="eggNOG" id="ENOG502TA94">
    <property type="taxonomic scope" value="Eukaryota"/>
</dbReference>
<dbReference type="Proteomes" id="UP000009131">
    <property type="component" value="Unassembled WGS sequence"/>
</dbReference>
<evidence type="ECO:0000313" key="3">
    <source>
        <dbReference type="EMBL" id="GAA98522.1"/>
    </source>
</evidence>
<gene>
    <name evidence="3" type="primary">Mo05208</name>
    <name evidence="3" type="ORF">E5Q_05208</name>
</gene>
<dbReference type="HOGENOM" id="CLU_275842_0_0_1"/>
<feature type="region of interest" description="Disordered" evidence="1">
    <location>
        <begin position="190"/>
        <end position="209"/>
    </location>
</feature>
<proteinExistence type="predicted"/>
<feature type="region of interest" description="Disordered" evidence="1">
    <location>
        <begin position="506"/>
        <end position="567"/>
    </location>
</feature>
<evidence type="ECO:0000256" key="1">
    <source>
        <dbReference type="SAM" id="MobiDB-lite"/>
    </source>
</evidence>
<feature type="region of interest" description="Disordered" evidence="1">
    <location>
        <begin position="154"/>
        <end position="182"/>
    </location>
</feature>
<sequence length="1156" mass="128153">MLGTAVGPLLRLLETYLLLEILKIPIDPSAVANKTALIPSRVAALAHSGGLDNAPSRGLASLLRPMSSNLPGYVKRAEQATLAKGLIKRANINVPVESQWRYAASLNSSLPTSKAWATLTLLIALQYLVRWSIVTLLALIRPTASSVTAVPLLSSRSTQGSTPGLQTASPSRPHSPWQESSPRISETLLPSHTRHAQSSSSQATKRSAPCQIPLRPLRSLWLSCMRALPPPVRKALASFCSRPALEIMGTLARDGALLTRGLSLLAIGTTDAWIAPLLAIMLPNLLDAPLSSPTRRQAVGHSVLYMLSLGFLAGFGTEQATTSLLWAIVVRVGGLSLHTSSQLPEHPFSTPPSIDLSPRGRLKEAILNPHAASAAISFAIAMCCKFAASVDPSAEKAYASPATKWHVVLAYIIVCQLHNLDSFWEPFCLRLGSLSSWQEWTKRRFESLRVSLTVSGVALVLAYKALAPVSPSMGLPEVLGIIGLLLASAFEHGSLRQALAHTWPVSPPETPHERPPMISVNLDPPVRPSLRPRQSNHTKLDDGENEKAGVDEDRLSQASGSSTDEDTRAQGLANLDVTTLGFIVLFSSIWLAFLLCDPYQGIARTARLPPTLDSPPPWKSIFSEFCSVSNAVESEISRYNAGNWTPSQQDDAAMALYDQELVASVHDKDLKVQKVAYNETTFIEYLDYHFPKSTQHLWITLADDQFSRTATRHLQRFVQLQNVKAATEARERMQDPPSTPPRTATTADSATDAISLSASTAPNVLVERHLVVLCVDEGCLRTCRQQGWYCYGGYEATRSREWMRATWPKVAGLHDILQSGRSVFFVDSDVFFRGEPLYRMAPLDSSDVQYQEEMVGDKINTGWSYSRPTEAVIKLYERLMYMNHEKVSRDQVNTNEILATEEIRLEAGGWRNLHDFVSPTGIKVHVMNPEYFRVYHSEFDDQWQTVSDQHAVALHMTCCDNAFLKQYIAAHYGYLQNLDGYYSRPPLMITADVIAGDYRQLNAAATILMAVAAATGRAFLPPSHAVLHQAGQTFTRPIWSVFRLDYLQRENRIDLLEPNYVIHAAHHLAKEGDLDTIAELSDVLEINIRQLWSLEDLIELIQSADISRHKIIKLTNWGWTFAHMQWPLPQRIADQHLKICAFIEEPQYCAHQCRMP</sequence>
<dbReference type="OrthoDB" id="2520881at2759"/>
<accession>G7E6R2</accession>
<feature type="domain" description="Nucleotide-diphospho-sugar transferase" evidence="2">
    <location>
        <begin position="768"/>
        <end position="961"/>
    </location>
</feature>
<dbReference type="PANTHER" id="PTHR47032:SF1">
    <property type="entry name" value="UDP-D-XYLOSE:L-FUCOSE ALPHA-1,3-D-XYLOSYLTRANSFERASE-RELATED"/>
    <property type="match status" value="1"/>
</dbReference>
<reference evidence="3 4" key="2">
    <citation type="journal article" date="2012" name="Open Biol.">
        <title>Characteristics of nucleosomes and linker DNA regions on the genome of the basidiomycete Mixia osmundae revealed by mono- and dinucleosome mapping.</title>
        <authorList>
            <person name="Nishida H."/>
            <person name="Kondo S."/>
            <person name="Matsumoto T."/>
            <person name="Suzuki Y."/>
            <person name="Yoshikawa H."/>
            <person name="Taylor T.D."/>
            <person name="Sugiyama J."/>
        </authorList>
    </citation>
    <scope>NUCLEOTIDE SEQUENCE [LARGE SCALE GENOMIC DNA]</scope>
    <source>
        <strain evidence="4">CBS 9802 / IAM 14324 / JCM 22182 / KY 12970</strain>
    </source>
</reference>
<dbReference type="Pfam" id="PF03407">
    <property type="entry name" value="Nucleotid_trans"/>
    <property type="match status" value="1"/>
</dbReference>
<dbReference type="GO" id="GO:0005794">
    <property type="term" value="C:Golgi apparatus"/>
    <property type="evidence" value="ECO:0007669"/>
    <property type="project" value="TreeGrafter"/>
</dbReference>
<keyword evidence="4" id="KW-1185">Reference proteome</keyword>
<reference evidence="3 4" key="1">
    <citation type="journal article" date="2011" name="J. Gen. Appl. Microbiol.">
        <title>Draft genome sequencing of the enigmatic basidiomycete Mixia osmundae.</title>
        <authorList>
            <person name="Nishida H."/>
            <person name="Nagatsuka Y."/>
            <person name="Sugiyama J."/>
        </authorList>
    </citation>
    <scope>NUCLEOTIDE SEQUENCE [LARGE SCALE GENOMIC DNA]</scope>
    <source>
        <strain evidence="4">CBS 9802 / IAM 14324 / JCM 22182 / KY 12970</strain>
    </source>
</reference>
<dbReference type="InParanoid" id="G7E6R2"/>
<dbReference type="AlphaFoldDB" id="G7E6R2"/>
<evidence type="ECO:0000259" key="2">
    <source>
        <dbReference type="Pfam" id="PF03407"/>
    </source>
</evidence>
<name>G7E6R2_MIXOS</name>
<dbReference type="InterPro" id="IPR052636">
    <property type="entry name" value="UDP-D-xylose:L-fucose_XylT"/>
</dbReference>
<dbReference type="RefSeq" id="XP_014567658.1">
    <property type="nucleotide sequence ID" value="XM_014712172.1"/>
</dbReference>
<dbReference type="EMBL" id="BABT02000153">
    <property type="protein sequence ID" value="GAA98522.1"/>
    <property type="molecule type" value="Genomic_DNA"/>
</dbReference>
<feature type="compositionally biased region" description="Basic and acidic residues" evidence="1">
    <location>
        <begin position="538"/>
        <end position="555"/>
    </location>
</feature>
<dbReference type="GO" id="GO:0016757">
    <property type="term" value="F:glycosyltransferase activity"/>
    <property type="evidence" value="ECO:0007669"/>
    <property type="project" value="TreeGrafter"/>
</dbReference>
<organism evidence="3 4">
    <name type="scientific">Mixia osmundae (strain CBS 9802 / IAM 14324 / JCM 22182 / KY 12970)</name>
    <dbReference type="NCBI Taxonomy" id="764103"/>
    <lineage>
        <taxon>Eukaryota</taxon>
        <taxon>Fungi</taxon>
        <taxon>Dikarya</taxon>
        <taxon>Basidiomycota</taxon>
        <taxon>Pucciniomycotina</taxon>
        <taxon>Mixiomycetes</taxon>
        <taxon>Mixiales</taxon>
        <taxon>Mixiaceae</taxon>
        <taxon>Mixia</taxon>
    </lineage>
</organism>
<evidence type="ECO:0000313" key="4">
    <source>
        <dbReference type="Proteomes" id="UP000009131"/>
    </source>
</evidence>
<feature type="region of interest" description="Disordered" evidence="1">
    <location>
        <begin position="726"/>
        <end position="749"/>
    </location>
</feature>
<dbReference type="PANTHER" id="PTHR47032">
    <property type="entry name" value="UDP-D-XYLOSE:L-FUCOSE ALPHA-1,3-D-XYLOSYLTRANSFERASE-RELATED"/>
    <property type="match status" value="1"/>
</dbReference>
<dbReference type="InterPro" id="IPR005069">
    <property type="entry name" value="Nucl-diP-sugar_transferase"/>
</dbReference>